<dbReference type="InterPro" id="IPR041619">
    <property type="entry name" value="NAPRTase_C"/>
</dbReference>
<sequence length="64" mass="7077">VTEPLCSAAETRAKVQSSLQTLHPRHKMLQEPDSYTVALSKKLHNLVTELQKGSSNDSNFLLAN</sequence>
<comment type="caution">
    <text evidence="3">The sequence shown here is derived from an EMBL/GenBank/DDBJ whole genome shotgun (WGS) entry which is preliminary data.</text>
</comment>
<accession>A0ABV0YEL1</accession>
<dbReference type="InterPro" id="IPR036068">
    <property type="entry name" value="Nicotinate_pribotase-like_C"/>
</dbReference>
<keyword evidence="4" id="KW-1185">Reference proteome</keyword>
<dbReference type="Gene3D" id="3.20.140.10">
    <property type="entry name" value="nicotinate phosphoribosyltransferase"/>
    <property type="match status" value="1"/>
</dbReference>
<dbReference type="Pfam" id="PF17956">
    <property type="entry name" value="NAPRTase_C"/>
    <property type="match status" value="1"/>
</dbReference>
<feature type="domain" description="Nicotinate phosphoribosyltransferase C-terminal" evidence="2">
    <location>
        <begin position="2"/>
        <end position="46"/>
    </location>
</feature>
<name>A0ABV0YEL1_9TELE</name>
<gene>
    <name evidence="3" type="ORF">AMECASPLE_020385</name>
</gene>
<feature type="non-terminal residue" evidence="3">
    <location>
        <position position="1"/>
    </location>
</feature>
<comment type="pathway">
    <text evidence="1">Cofactor biosynthesis; NAD(+) biosynthesis.</text>
</comment>
<dbReference type="SUPFAM" id="SSF51690">
    <property type="entry name" value="Nicotinate/Quinolinate PRTase C-terminal domain-like"/>
    <property type="match status" value="1"/>
</dbReference>
<evidence type="ECO:0000313" key="4">
    <source>
        <dbReference type="Proteomes" id="UP001469553"/>
    </source>
</evidence>
<evidence type="ECO:0000256" key="1">
    <source>
        <dbReference type="ARBA" id="ARBA00004790"/>
    </source>
</evidence>
<proteinExistence type="predicted"/>
<reference evidence="3 4" key="1">
    <citation type="submission" date="2021-06" db="EMBL/GenBank/DDBJ databases">
        <authorList>
            <person name="Palmer J.M."/>
        </authorList>
    </citation>
    <scope>NUCLEOTIDE SEQUENCE [LARGE SCALE GENOMIC DNA]</scope>
    <source>
        <strain evidence="3 4">AS_MEX2019</strain>
        <tissue evidence="3">Muscle</tissue>
    </source>
</reference>
<protein>
    <recommendedName>
        <fullName evidence="2">Nicotinate phosphoribosyltransferase C-terminal domain-containing protein</fullName>
    </recommendedName>
</protein>
<dbReference type="Proteomes" id="UP001469553">
    <property type="component" value="Unassembled WGS sequence"/>
</dbReference>
<organism evidence="3 4">
    <name type="scientific">Ameca splendens</name>
    <dbReference type="NCBI Taxonomy" id="208324"/>
    <lineage>
        <taxon>Eukaryota</taxon>
        <taxon>Metazoa</taxon>
        <taxon>Chordata</taxon>
        <taxon>Craniata</taxon>
        <taxon>Vertebrata</taxon>
        <taxon>Euteleostomi</taxon>
        <taxon>Actinopterygii</taxon>
        <taxon>Neopterygii</taxon>
        <taxon>Teleostei</taxon>
        <taxon>Neoteleostei</taxon>
        <taxon>Acanthomorphata</taxon>
        <taxon>Ovalentaria</taxon>
        <taxon>Atherinomorphae</taxon>
        <taxon>Cyprinodontiformes</taxon>
        <taxon>Goodeidae</taxon>
        <taxon>Ameca</taxon>
    </lineage>
</organism>
<dbReference type="EMBL" id="JAHRIP010029910">
    <property type="protein sequence ID" value="MEQ2292177.1"/>
    <property type="molecule type" value="Genomic_DNA"/>
</dbReference>
<evidence type="ECO:0000259" key="2">
    <source>
        <dbReference type="Pfam" id="PF17956"/>
    </source>
</evidence>
<evidence type="ECO:0000313" key="3">
    <source>
        <dbReference type="EMBL" id="MEQ2292177.1"/>
    </source>
</evidence>